<feature type="domain" description="Fumarylacetoacetase-like C-terminal" evidence="2">
    <location>
        <begin position="22"/>
        <end position="222"/>
    </location>
</feature>
<name>A0A1X7AIX9_9GAMM</name>
<dbReference type="GO" id="GO:0018773">
    <property type="term" value="F:acetylpyruvate hydrolase activity"/>
    <property type="evidence" value="ECO:0007669"/>
    <property type="project" value="TreeGrafter"/>
</dbReference>
<protein>
    <submittedName>
        <fullName evidence="3">Ureidoglycolate lyase</fullName>
        <ecNumber evidence="3">4.3.2.3</ecNumber>
    </submittedName>
</protein>
<accession>A0A1X7AIX9</accession>
<dbReference type="NCBIfam" id="NF007967">
    <property type="entry name" value="PRK10691.1"/>
    <property type="match status" value="1"/>
</dbReference>
<evidence type="ECO:0000313" key="3">
    <source>
        <dbReference type="EMBL" id="SMA45904.1"/>
    </source>
</evidence>
<dbReference type="EC" id="4.3.2.3" evidence="3"/>
<dbReference type="Proteomes" id="UP000196573">
    <property type="component" value="Unassembled WGS sequence"/>
</dbReference>
<gene>
    <name evidence="3" type="ORF">EHSB41UT_02029</name>
</gene>
<keyword evidence="4" id="KW-1185">Reference proteome</keyword>
<dbReference type="RefSeq" id="WP_087109438.1">
    <property type="nucleotide sequence ID" value="NZ_CBCSCN010000002.1"/>
</dbReference>
<dbReference type="GO" id="GO:0050385">
    <property type="term" value="F:ureidoglycolate lyase activity"/>
    <property type="evidence" value="ECO:0007669"/>
    <property type="project" value="UniProtKB-EC"/>
</dbReference>
<evidence type="ECO:0000259" key="2">
    <source>
        <dbReference type="Pfam" id="PF01557"/>
    </source>
</evidence>
<dbReference type="InterPro" id="IPR036663">
    <property type="entry name" value="Fumarylacetoacetase_C_sf"/>
</dbReference>
<proteinExistence type="predicted"/>
<dbReference type="GO" id="GO:0046872">
    <property type="term" value="F:metal ion binding"/>
    <property type="evidence" value="ECO:0007669"/>
    <property type="project" value="UniProtKB-KW"/>
</dbReference>
<keyword evidence="3" id="KW-0456">Lyase</keyword>
<dbReference type="PANTHER" id="PTHR11820">
    <property type="entry name" value="ACYLPYRUVASE"/>
    <property type="match status" value="1"/>
</dbReference>
<dbReference type="OrthoDB" id="9805307at2"/>
<dbReference type="Gene3D" id="3.90.850.10">
    <property type="entry name" value="Fumarylacetoacetase-like, C-terminal domain"/>
    <property type="match status" value="1"/>
</dbReference>
<evidence type="ECO:0000256" key="1">
    <source>
        <dbReference type="ARBA" id="ARBA00022723"/>
    </source>
</evidence>
<evidence type="ECO:0000313" key="4">
    <source>
        <dbReference type="Proteomes" id="UP000196573"/>
    </source>
</evidence>
<dbReference type="InterPro" id="IPR011234">
    <property type="entry name" value="Fumarylacetoacetase-like_C"/>
</dbReference>
<dbReference type="Pfam" id="PF01557">
    <property type="entry name" value="FAA_hydrolase"/>
    <property type="match status" value="1"/>
</dbReference>
<dbReference type="SUPFAM" id="SSF56529">
    <property type="entry name" value="FAH"/>
    <property type="match status" value="1"/>
</dbReference>
<dbReference type="EMBL" id="FWPT01000004">
    <property type="protein sequence ID" value="SMA45904.1"/>
    <property type="molecule type" value="Genomic_DNA"/>
</dbReference>
<reference evidence="3 4" key="1">
    <citation type="submission" date="2017-03" db="EMBL/GenBank/DDBJ databases">
        <authorList>
            <person name="Afonso C.L."/>
            <person name="Miller P.J."/>
            <person name="Scott M.A."/>
            <person name="Spackman E."/>
            <person name="Goraichik I."/>
            <person name="Dimitrov K.M."/>
            <person name="Suarez D.L."/>
            <person name="Swayne D.E."/>
        </authorList>
    </citation>
    <scope>NUCLEOTIDE SEQUENCE [LARGE SCALE GENOMIC DNA]</scope>
    <source>
        <strain evidence="3">SB41UT1</strain>
    </source>
</reference>
<sequence length="222" mass="23855">MYQHHWFSEESADSAVDLPVGKVVCVGRNYAEHARELNNPIPTDPILFIKPATAITPLEEDLVFAPELGDVHYEVEIAILIGQTMKNVSEAEAANGIVGLGVALDLTLRDLQSKLKEKGHPWEKAKAFDGASPLSGFLKYTGQNLNDIPVKLTIDGDVRQDGSSAQMLFGIPALLSYISKYFTLQPGDVVLTGTPAGVGKLESGMELKAELPGLVTATTKVV</sequence>
<dbReference type="AlphaFoldDB" id="A0A1X7AIX9"/>
<dbReference type="PANTHER" id="PTHR11820:SF7">
    <property type="entry name" value="ACYLPYRUVASE FAHD1, MITOCHONDRIAL"/>
    <property type="match status" value="1"/>
</dbReference>
<organism evidence="3 4">
    <name type="scientific">Parendozoicomonas haliclonae</name>
    <dbReference type="NCBI Taxonomy" id="1960125"/>
    <lineage>
        <taxon>Bacteria</taxon>
        <taxon>Pseudomonadati</taxon>
        <taxon>Pseudomonadota</taxon>
        <taxon>Gammaproteobacteria</taxon>
        <taxon>Oceanospirillales</taxon>
        <taxon>Endozoicomonadaceae</taxon>
        <taxon>Parendozoicomonas</taxon>
    </lineage>
</organism>
<keyword evidence="1" id="KW-0479">Metal-binding</keyword>